<proteinExistence type="predicted"/>
<evidence type="ECO:0000256" key="1">
    <source>
        <dbReference type="SAM" id="Phobius"/>
    </source>
</evidence>
<accession>A0ABT5MEB0</accession>
<protein>
    <submittedName>
        <fullName evidence="2">DUF2905 domain-containing protein</fullName>
    </submittedName>
</protein>
<name>A0ABT5MEB0_9BURK</name>
<keyword evidence="1" id="KW-0472">Membrane</keyword>
<dbReference type="EMBL" id="JAQSIO010000001">
    <property type="protein sequence ID" value="MDD0813510.1"/>
    <property type="molecule type" value="Genomic_DNA"/>
</dbReference>
<dbReference type="InterPro" id="IPR021320">
    <property type="entry name" value="DUF2905"/>
</dbReference>
<gene>
    <name evidence="2" type="ORF">PSQ39_02585</name>
</gene>
<reference evidence="2 3" key="1">
    <citation type="submission" date="2023-02" db="EMBL/GenBank/DDBJ databases">
        <title>Bacterial whole genome sequence for Curvibacter sp. HBC28.</title>
        <authorList>
            <person name="Le V."/>
            <person name="Ko S.-R."/>
            <person name="Ahn C.-Y."/>
            <person name="Oh H.-M."/>
        </authorList>
    </citation>
    <scope>NUCLEOTIDE SEQUENCE [LARGE SCALE GENOMIC DNA]</scope>
    <source>
        <strain evidence="2 3">HBC28</strain>
    </source>
</reference>
<organism evidence="2 3">
    <name type="scientific">Curvibacter microcysteis</name>
    <dbReference type="NCBI Taxonomy" id="3026419"/>
    <lineage>
        <taxon>Bacteria</taxon>
        <taxon>Pseudomonadati</taxon>
        <taxon>Pseudomonadota</taxon>
        <taxon>Betaproteobacteria</taxon>
        <taxon>Burkholderiales</taxon>
        <taxon>Comamonadaceae</taxon>
        <taxon>Curvibacter</taxon>
    </lineage>
</organism>
<dbReference type="Proteomes" id="UP001528672">
    <property type="component" value="Unassembled WGS sequence"/>
</dbReference>
<keyword evidence="3" id="KW-1185">Reference proteome</keyword>
<feature type="transmembrane region" description="Helical" evidence="1">
    <location>
        <begin position="44"/>
        <end position="63"/>
    </location>
</feature>
<comment type="caution">
    <text evidence="2">The sequence shown here is derived from an EMBL/GenBank/DDBJ whole genome shotgun (WGS) entry which is preliminary data.</text>
</comment>
<keyword evidence="1" id="KW-1133">Transmembrane helix</keyword>
<dbReference type="RefSeq" id="WP_273925028.1">
    <property type="nucleotide sequence ID" value="NZ_JAQSIN010000005.1"/>
</dbReference>
<keyword evidence="1" id="KW-0812">Transmembrane</keyword>
<sequence>MVRWILVTLLVLVLFSGISPWLRKLGFGRLPGDFHFRFMGREWQIPLTSTLLLSFAYSVLARWL</sequence>
<evidence type="ECO:0000313" key="2">
    <source>
        <dbReference type="EMBL" id="MDD0813510.1"/>
    </source>
</evidence>
<evidence type="ECO:0000313" key="3">
    <source>
        <dbReference type="Proteomes" id="UP001528672"/>
    </source>
</evidence>
<dbReference type="Pfam" id="PF11146">
    <property type="entry name" value="DUF2905"/>
    <property type="match status" value="1"/>
</dbReference>